<dbReference type="Gene3D" id="2.170.260.10">
    <property type="entry name" value="paz domain"/>
    <property type="match status" value="1"/>
</dbReference>
<comment type="caution">
    <text evidence="5">The sequence shown here is derived from an EMBL/GenBank/DDBJ whole genome shotgun (WGS) entry which is preliminary data.</text>
</comment>
<accession>A0A1Y2DIV3</accession>
<dbReference type="InParanoid" id="A0A1Y2DIV3"/>
<dbReference type="EMBL" id="MCFJ01000015">
    <property type="protein sequence ID" value="ORY58755.1"/>
    <property type="molecule type" value="Genomic_DNA"/>
</dbReference>
<organism evidence="5 6">
    <name type="scientific">Pseudomassariella vexata</name>
    <dbReference type="NCBI Taxonomy" id="1141098"/>
    <lineage>
        <taxon>Eukaryota</taxon>
        <taxon>Fungi</taxon>
        <taxon>Dikarya</taxon>
        <taxon>Ascomycota</taxon>
        <taxon>Pezizomycotina</taxon>
        <taxon>Sordariomycetes</taxon>
        <taxon>Xylariomycetidae</taxon>
        <taxon>Amphisphaeriales</taxon>
        <taxon>Pseudomassariaceae</taxon>
        <taxon>Pseudomassariella</taxon>
    </lineage>
</organism>
<dbReference type="SMART" id="SM00949">
    <property type="entry name" value="PAZ"/>
    <property type="match status" value="1"/>
</dbReference>
<evidence type="ECO:0000313" key="6">
    <source>
        <dbReference type="Proteomes" id="UP000193689"/>
    </source>
</evidence>
<sequence>MSTTELVGKRIDLPAEAFKTDKESTRFTKRPRFSKDGKPIRVQLNVFPVSSWPTQDIVQYDVNVSPNPKDSRALVKKVWESSPVQQFLQSSGGKWLYDGHKLAWSSRPIPRGEQRISVDLDKLAGKTRVGRDGVYYCHIRTSATIKMQYLRAYLNGQADWDKHVLECMNFLDHLMRQRPSERMISIKRNFYAEDSPRLTLDMYTHVRKGTYSAFRLSEFSGQGNSVGLGINVDVANTAFWNGGVSIAIVARFMLSPSNARNEKQAIPWGKMADALRPVQNMNPNSKQLVWSQSDAFKKLRRLCKLRFTVHHRGKMGNDKVYVIKNFVFDPKYGQRGADSLNVTFQKKNKDGTLEKPVTIFDHFKNTYNGRLQYPDLPLIETTRDGIFPMEVCKLIEWQRYSYKLDPEQTAEMIKIAVSRPAARTADIARGVASLAWNTDPYFKEFGLNVSPNMIISNARLLPSPEVHFAGSKVNPGVSGRWDLRGKRFLEGTKEPLKSWGFIGCGSNDGKALDQLNAFVSQFVRIYKGHGGRIEKNPFVTTYSFAKNYADMCSDGYRETGNHCKGEPQILFFVVSTKNQLVYERIKKNMDCRLCTVSQVLQADHVRKANAQYCSNVSMKVHSKLGSTVCKAVPVGNSSPSPFFPRPTIILGLDVSHGNPGSGGPSFAAMSMSTDKIAARYTASVQTNGYAVEIVDNLTMCDLLTPRFLKWWVAQNSAAIQHVILFRDGVSTGQFQHVIDFEVKQIKRIFAESGFPTPRFTVIVATKRHHLRVFPQPNTPTADKNGNALPGTLVERDATHPFSWDFYLVAHVALQGTARPTHYHVLLDEAGLSPEHLQRMIYMQSYQYCRSTTPVSIHPAVYYAHLASGRARAHEDVAASQKEVPSGKAGFPLGKAPSTLSSGRARNSAAPKLVPMQFKDANATNIQNINTRFWFV</sequence>
<dbReference type="InterPro" id="IPR014811">
    <property type="entry name" value="ArgoL1"/>
</dbReference>
<dbReference type="GeneID" id="63773937"/>
<gene>
    <name evidence="5" type="ORF">BCR38DRAFT_399745</name>
</gene>
<dbReference type="SMART" id="SM00950">
    <property type="entry name" value="Piwi"/>
    <property type="match status" value="1"/>
</dbReference>
<dbReference type="CDD" id="cd02846">
    <property type="entry name" value="PAZ_argonaute_like"/>
    <property type="match status" value="1"/>
</dbReference>
<dbReference type="STRING" id="1141098.A0A1Y2DIV3"/>
<dbReference type="PANTHER" id="PTHR22891">
    <property type="entry name" value="EUKARYOTIC TRANSLATION INITIATION FACTOR 2C"/>
    <property type="match status" value="1"/>
</dbReference>
<dbReference type="CDD" id="cd04657">
    <property type="entry name" value="Piwi_ago-like"/>
    <property type="match status" value="1"/>
</dbReference>
<dbReference type="SUPFAM" id="SSF101690">
    <property type="entry name" value="PAZ domain"/>
    <property type="match status" value="1"/>
</dbReference>
<dbReference type="InterPro" id="IPR032473">
    <property type="entry name" value="Argonaute_Mid_dom"/>
</dbReference>
<dbReference type="Pfam" id="PF16488">
    <property type="entry name" value="ArgoL2"/>
    <property type="match status" value="1"/>
</dbReference>
<dbReference type="PROSITE" id="PS50821">
    <property type="entry name" value="PAZ"/>
    <property type="match status" value="1"/>
</dbReference>
<dbReference type="InterPro" id="IPR036397">
    <property type="entry name" value="RNaseH_sf"/>
</dbReference>
<evidence type="ECO:0000256" key="2">
    <source>
        <dbReference type="SAM" id="MobiDB-lite"/>
    </source>
</evidence>
<name>A0A1Y2DIV3_9PEZI</name>
<dbReference type="GO" id="GO:0003723">
    <property type="term" value="F:RNA binding"/>
    <property type="evidence" value="ECO:0007669"/>
    <property type="project" value="InterPro"/>
</dbReference>
<evidence type="ECO:0000313" key="5">
    <source>
        <dbReference type="EMBL" id="ORY58755.1"/>
    </source>
</evidence>
<dbReference type="RefSeq" id="XP_040711567.1">
    <property type="nucleotide sequence ID" value="XM_040857725.1"/>
</dbReference>
<reference evidence="5 6" key="1">
    <citation type="submission" date="2016-07" db="EMBL/GenBank/DDBJ databases">
        <title>Pervasive Adenine N6-methylation of Active Genes in Fungi.</title>
        <authorList>
            <consortium name="DOE Joint Genome Institute"/>
            <person name="Mondo S.J."/>
            <person name="Dannebaum R.O."/>
            <person name="Kuo R.C."/>
            <person name="Labutti K."/>
            <person name="Haridas S."/>
            <person name="Kuo A."/>
            <person name="Salamov A."/>
            <person name="Ahrendt S.R."/>
            <person name="Lipzen A."/>
            <person name="Sullivan W."/>
            <person name="Andreopoulos W.B."/>
            <person name="Clum A."/>
            <person name="Lindquist E."/>
            <person name="Daum C."/>
            <person name="Ramamoorthy G.K."/>
            <person name="Gryganskyi A."/>
            <person name="Culley D."/>
            <person name="Magnuson J.K."/>
            <person name="James T.Y."/>
            <person name="O'Malley M.A."/>
            <person name="Stajich J.E."/>
            <person name="Spatafora J.W."/>
            <person name="Visel A."/>
            <person name="Grigoriev I.V."/>
        </authorList>
    </citation>
    <scope>NUCLEOTIDE SEQUENCE [LARGE SCALE GENOMIC DNA]</scope>
    <source>
        <strain evidence="5 6">CBS 129021</strain>
    </source>
</reference>
<dbReference type="Pfam" id="PF02170">
    <property type="entry name" value="PAZ"/>
    <property type="match status" value="1"/>
</dbReference>
<dbReference type="InterPro" id="IPR032472">
    <property type="entry name" value="ArgoL2"/>
</dbReference>
<dbReference type="InterPro" id="IPR012337">
    <property type="entry name" value="RNaseH-like_sf"/>
</dbReference>
<dbReference type="Proteomes" id="UP000193689">
    <property type="component" value="Unassembled WGS sequence"/>
</dbReference>
<dbReference type="InterPro" id="IPR032474">
    <property type="entry name" value="Argonaute_N"/>
</dbReference>
<dbReference type="Gene3D" id="3.40.50.2300">
    <property type="match status" value="1"/>
</dbReference>
<comment type="similarity">
    <text evidence="1">Belongs to the argonaute family.</text>
</comment>
<dbReference type="OrthoDB" id="10252740at2759"/>
<dbReference type="SMART" id="SM01163">
    <property type="entry name" value="DUF1785"/>
    <property type="match status" value="1"/>
</dbReference>
<dbReference type="InterPro" id="IPR045246">
    <property type="entry name" value="Piwi_ago-like"/>
</dbReference>
<feature type="domain" description="Piwi" evidence="4">
    <location>
        <begin position="569"/>
        <end position="875"/>
    </location>
</feature>
<dbReference type="SUPFAM" id="SSF53098">
    <property type="entry name" value="Ribonuclease H-like"/>
    <property type="match status" value="1"/>
</dbReference>
<dbReference type="Pfam" id="PF02171">
    <property type="entry name" value="Piwi"/>
    <property type="match status" value="1"/>
</dbReference>
<dbReference type="InterPro" id="IPR003165">
    <property type="entry name" value="Piwi"/>
</dbReference>
<keyword evidence="6" id="KW-1185">Reference proteome</keyword>
<dbReference type="AlphaFoldDB" id="A0A1Y2DIV3"/>
<dbReference type="Pfam" id="PF08699">
    <property type="entry name" value="ArgoL1"/>
    <property type="match status" value="1"/>
</dbReference>
<feature type="region of interest" description="Disordered" evidence="2">
    <location>
        <begin position="877"/>
        <end position="904"/>
    </location>
</feature>
<dbReference type="Pfam" id="PF16487">
    <property type="entry name" value="ArgoMid"/>
    <property type="match status" value="1"/>
</dbReference>
<evidence type="ECO:0000259" key="4">
    <source>
        <dbReference type="PROSITE" id="PS50822"/>
    </source>
</evidence>
<protein>
    <submittedName>
        <fullName evidence="5">Piwi domain-domain-containing protein</fullName>
    </submittedName>
</protein>
<dbReference type="Pfam" id="PF16486">
    <property type="entry name" value="ArgoN"/>
    <property type="match status" value="1"/>
</dbReference>
<proteinExistence type="inferred from homology"/>
<evidence type="ECO:0000259" key="3">
    <source>
        <dbReference type="PROSITE" id="PS50821"/>
    </source>
</evidence>
<dbReference type="InterPro" id="IPR036085">
    <property type="entry name" value="PAZ_dom_sf"/>
</dbReference>
<feature type="domain" description="PAZ" evidence="3">
    <location>
        <begin position="276"/>
        <end position="396"/>
    </location>
</feature>
<dbReference type="InterPro" id="IPR003100">
    <property type="entry name" value="PAZ_dom"/>
</dbReference>
<evidence type="ECO:0000256" key="1">
    <source>
        <dbReference type="RuleBase" id="RU361178"/>
    </source>
</evidence>
<dbReference type="Gene3D" id="3.30.420.10">
    <property type="entry name" value="Ribonuclease H-like superfamily/Ribonuclease H"/>
    <property type="match status" value="1"/>
</dbReference>
<dbReference type="PROSITE" id="PS50822">
    <property type="entry name" value="PIWI"/>
    <property type="match status" value="1"/>
</dbReference>